<dbReference type="PANTHER" id="PTHR24292:SF102">
    <property type="entry name" value="CYTOCHROME P450 FAMILY-RELATED"/>
    <property type="match status" value="1"/>
</dbReference>
<keyword evidence="5 9" id="KW-0560">Oxidoreductase</keyword>
<dbReference type="EMBL" id="PDUG01000002">
    <property type="protein sequence ID" value="PIC43203.1"/>
    <property type="molecule type" value="Genomic_DNA"/>
</dbReference>
<evidence type="ECO:0000256" key="7">
    <source>
        <dbReference type="ARBA" id="ARBA00023033"/>
    </source>
</evidence>
<dbReference type="GO" id="GO:0005506">
    <property type="term" value="F:iron ion binding"/>
    <property type="evidence" value="ECO:0007669"/>
    <property type="project" value="InterPro"/>
</dbReference>
<dbReference type="PANTHER" id="PTHR24292">
    <property type="entry name" value="CYTOCHROME P450"/>
    <property type="match status" value="1"/>
</dbReference>
<comment type="caution">
    <text evidence="11">The sequence shown here is derived from an EMBL/GenBank/DDBJ whole genome shotgun (WGS) entry which is preliminary data.</text>
</comment>
<evidence type="ECO:0000256" key="1">
    <source>
        <dbReference type="ARBA" id="ARBA00001971"/>
    </source>
</evidence>
<keyword evidence="3 8" id="KW-0349">Heme</keyword>
<dbReference type="InterPro" id="IPR050476">
    <property type="entry name" value="Insect_CytP450_Detox"/>
</dbReference>
<evidence type="ECO:0000256" key="4">
    <source>
        <dbReference type="ARBA" id="ARBA00022723"/>
    </source>
</evidence>
<dbReference type="GO" id="GO:0016705">
    <property type="term" value="F:oxidoreductase activity, acting on paired donors, with incorporation or reduction of molecular oxygen"/>
    <property type="evidence" value="ECO:0007669"/>
    <property type="project" value="InterPro"/>
</dbReference>
<dbReference type="Gene3D" id="1.10.630.10">
    <property type="entry name" value="Cytochrome P450"/>
    <property type="match status" value="1"/>
</dbReference>
<comment type="cofactor">
    <cofactor evidence="1 8">
        <name>heme</name>
        <dbReference type="ChEBI" id="CHEBI:30413"/>
    </cofactor>
</comment>
<dbReference type="InterPro" id="IPR002401">
    <property type="entry name" value="Cyt_P450_E_grp-I"/>
</dbReference>
<organism evidence="11 12">
    <name type="scientific">Caenorhabditis nigoni</name>
    <dbReference type="NCBI Taxonomy" id="1611254"/>
    <lineage>
        <taxon>Eukaryota</taxon>
        <taxon>Metazoa</taxon>
        <taxon>Ecdysozoa</taxon>
        <taxon>Nematoda</taxon>
        <taxon>Chromadorea</taxon>
        <taxon>Rhabditida</taxon>
        <taxon>Rhabditina</taxon>
        <taxon>Rhabditomorpha</taxon>
        <taxon>Rhabditoidea</taxon>
        <taxon>Rhabditidae</taxon>
        <taxon>Peloderinae</taxon>
        <taxon>Caenorhabditis</taxon>
    </lineage>
</organism>
<keyword evidence="6 8" id="KW-0408">Iron</keyword>
<evidence type="ECO:0000313" key="11">
    <source>
        <dbReference type="EMBL" id="PIC43203.1"/>
    </source>
</evidence>
<dbReference type="SUPFAM" id="SSF48264">
    <property type="entry name" value="Cytochrome P450"/>
    <property type="match status" value="1"/>
</dbReference>
<dbReference type="CDD" id="cd11055">
    <property type="entry name" value="CYP3A-like"/>
    <property type="match status" value="1"/>
</dbReference>
<evidence type="ECO:0000256" key="9">
    <source>
        <dbReference type="RuleBase" id="RU000461"/>
    </source>
</evidence>
<evidence type="ECO:0000256" key="2">
    <source>
        <dbReference type="ARBA" id="ARBA00010617"/>
    </source>
</evidence>
<dbReference type="PRINTS" id="PR00385">
    <property type="entry name" value="P450"/>
</dbReference>
<sequence>MINIYLAIITAFVGVLSYYLWAWTYWRRRGISGPTGYPLIGCALEMLDSENPPYLQLKEWTKEYGKVYGITEGMMKILVISEPTLVEEVFVKQYDNFYGRKLYPIQGDPNKDKLVNLFASQGHRWKRLRTISSPTFSNNSLRKLKTTVEDCALELLRHIENQTAGGKPIDLLTFYQEFTLDVIGRIAMGQTDSQMFQNPMLKYVKAVFGEPRKFIFLSGAIVPWTGPLLRKFFMSLPNIFKNPAIHIIRQVAQAVENRIAQREADEKAGIDPGEPQDFIDLFLDAKSDDVEIENNEDFTKAGIKVTRQLTKDEIVGQCFVFLIAGFDTTALSLSYSSFLLATHPEVQKKLQEEIDRECPDPEITFDQLSKLKYLECVVKETLRKYPLGAMANARRCMRATKIGNYEIEEGVDILCDTWTLHADKNIWGEDAEEFKPERWENGDEQFFQKGGYIPFGLGPRQCIGMRLAYMEEKLLLCHILRKYTLETCKKTQIPLKLIGSRTTSPETVWLNLKPRDDI</sequence>
<feature type="transmembrane region" description="Helical" evidence="10">
    <location>
        <begin position="6"/>
        <end position="26"/>
    </location>
</feature>
<evidence type="ECO:0000256" key="3">
    <source>
        <dbReference type="ARBA" id="ARBA00022617"/>
    </source>
</evidence>
<keyword evidence="10" id="KW-0472">Membrane</keyword>
<keyword evidence="10" id="KW-0812">Transmembrane</keyword>
<evidence type="ECO:0000256" key="10">
    <source>
        <dbReference type="SAM" id="Phobius"/>
    </source>
</evidence>
<dbReference type="GO" id="GO:0020037">
    <property type="term" value="F:heme binding"/>
    <property type="evidence" value="ECO:0007669"/>
    <property type="project" value="InterPro"/>
</dbReference>
<name>A0A2G5UUP2_9PELO</name>
<dbReference type="InterPro" id="IPR001128">
    <property type="entry name" value="Cyt_P450"/>
</dbReference>
<dbReference type="OrthoDB" id="2789670at2759"/>
<accession>A0A2G5UUP2</accession>
<protein>
    <recommendedName>
        <fullName evidence="13">Cytochrome P450</fullName>
    </recommendedName>
</protein>
<keyword evidence="12" id="KW-1185">Reference proteome</keyword>
<keyword evidence="4 8" id="KW-0479">Metal-binding</keyword>
<evidence type="ECO:0008006" key="13">
    <source>
        <dbReference type="Google" id="ProtNLM"/>
    </source>
</evidence>
<gene>
    <name evidence="11" type="primary">Cnig_chr_II.g4014</name>
    <name evidence="11" type="ORF">B9Z55_004014</name>
</gene>
<dbReference type="STRING" id="1611254.A0A2G5UUP2"/>
<keyword evidence="7 9" id="KW-0503">Monooxygenase</keyword>
<evidence type="ECO:0000256" key="6">
    <source>
        <dbReference type="ARBA" id="ARBA00023004"/>
    </source>
</evidence>
<proteinExistence type="inferred from homology"/>
<dbReference type="PROSITE" id="PS00086">
    <property type="entry name" value="CYTOCHROME_P450"/>
    <property type="match status" value="1"/>
</dbReference>
<evidence type="ECO:0000313" key="12">
    <source>
        <dbReference type="Proteomes" id="UP000230233"/>
    </source>
</evidence>
<evidence type="ECO:0000256" key="5">
    <source>
        <dbReference type="ARBA" id="ARBA00023002"/>
    </source>
</evidence>
<dbReference type="Pfam" id="PF00067">
    <property type="entry name" value="p450"/>
    <property type="match status" value="1"/>
</dbReference>
<dbReference type="PRINTS" id="PR00463">
    <property type="entry name" value="EP450I"/>
</dbReference>
<dbReference type="InterPro" id="IPR017972">
    <property type="entry name" value="Cyt_P450_CS"/>
</dbReference>
<keyword evidence="10" id="KW-1133">Transmembrane helix</keyword>
<evidence type="ECO:0000256" key="8">
    <source>
        <dbReference type="PIRSR" id="PIRSR602401-1"/>
    </source>
</evidence>
<reference evidence="12" key="1">
    <citation type="submission" date="2017-10" db="EMBL/GenBank/DDBJ databases">
        <title>Rapid genome shrinkage in a self-fertile nematode reveals novel sperm competition proteins.</title>
        <authorList>
            <person name="Yin D."/>
            <person name="Schwarz E.M."/>
            <person name="Thomas C.G."/>
            <person name="Felde R.L."/>
            <person name="Korf I.F."/>
            <person name="Cutter A.D."/>
            <person name="Schartner C.M."/>
            <person name="Ralston E.J."/>
            <person name="Meyer B.J."/>
            <person name="Haag E.S."/>
        </authorList>
    </citation>
    <scope>NUCLEOTIDE SEQUENCE [LARGE SCALE GENOMIC DNA]</scope>
    <source>
        <strain evidence="12">JU1422</strain>
    </source>
</reference>
<dbReference type="Proteomes" id="UP000230233">
    <property type="component" value="Chromosome II"/>
</dbReference>
<dbReference type="FunFam" id="1.10.630.10:FF:000182">
    <property type="entry name" value="Cytochrome P450 3A4"/>
    <property type="match status" value="1"/>
</dbReference>
<comment type="similarity">
    <text evidence="2 9">Belongs to the cytochrome P450 family.</text>
</comment>
<feature type="binding site" description="axial binding residue" evidence="8">
    <location>
        <position position="462"/>
    </location>
    <ligand>
        <name>heme</name>
        <dbReference type="ChEBI" id="CHEBI:30413"/>
    </ligand>
    <ligandPart>
        <name>Fe</name>
        <dbReference type="ChEBI" id="CHEBI:18248"/>
    </ligandPart>
</feature>
<dbReference type="GO" id="GO:0004497">
    <property type="term" value="F:monooxygenase activity"/>
    <property type="evidence" value="ECO:0007669"/>
    <property type="project" value="UniProtKB-KW"/>
</dbReference>
<dbReference type="AlphaFoldDB" id="A0A2G5UUP2"/>
<dbReference type="InterPro" id="IPR036396">
    <property type="entry name" value="Cyt_P450_sf"/>
</dbReference>